<protein>
    <submittedName>
        <fullName evidence="2">Uncharacterized protein</fullName>
    </submittedName>
</protein>
<name>A0A9P9DGK3_9PLEO</name>
<gene>
    <name evidence="2" type="ORF">B0J11DRAFT_75124</name>
</gene>
<dbReference type="Proteomes" id="UP000700596">
    <property type="component" value="Unassembled WGS sequence"/>
</dbReference>
<proteinExistence type="predicted"/>
<keyword evidence="3" id="KW-1185">Reference proteome</keyword>
<feature type="region of interest" description="Disordered" evidence="1">
    <location>
        <begin position="129"/>
        <end position="148"/>
    </location>
</feature>
<evidence type="ECO:0000313" key="2">
    <source>
        <dbReference type="EMBL" id="KAH7118778.1"/>
    </source>
</evidence>
<reference evidence="2" key="1">
    <citation type="journal article" date="2021" name="Nat. Commun.">
        <title>Genetic determinants of endophytism in the Arabidopsis root mycobiome.</title>
        <authorList>
            <person name="Mesny F."/>
            <person name="Miyauchi S."/>
            <person name="Thiergart T."/>
            <person name="Pickel B."/>
            <person name="Atanasova L."/>
            <person name="Karlsson M."/>
            <person name="Huettel B."/>
            <person name="Barry K.W."/>
            <person name="Haridas S."/>
            <person name="Chen C."/>
            <person name="Bauer D."/>
            <person name="Andreopoulos W."/>
            <person name="Pangilinan J."/>
            <person name="LaButti K."/>
            <person name="Riley R."/>
            <person name="Lipzen A."/>
            <person name="Clum A."/>
            <person name="Drula E."/>
            <person name="Henrissat B."/>
            <person name="Kohler A."/>
            <person name="Grigoriev I.V."/>
            <person name="Martin F.M."/>
            <person name="Hacquard S."/>
        </authorList>
    </citation>
    <scope>NUCLEOTIDE SEQUENCE</scope>
    <source>
        <strain evidence="2">MPI-CAGE-CH-0243</strain>
    </source>
</reference>
<dbReference type="OrthoDB" id="5419162at2759"/>
<accession>A0A9P9DGK3</accession>
<comment type="caution">
    <text evidence="2">The sequence shown here is derived from an EMBL/GenBank/DDBJ whole genome shotgun (WGS) entry which is preliminary data.</text>
</comment>
<dbReference type="EMBL" id="JAGMWT010000012">
    <property type="protein sequence ID" value="KAH7118778.1"/>
    <property type="molecule type" value="Genomic_DNA"/>
</dbReference>
<dbReference type="AlphaFoldDB" id="A0A9P9DGK3"/>
<feature type="compositionally biased region" description="Polar residues" evidence="1">
    <location>
        <begin position="60"/>
        <end position="69"/>
    </location>
</feature>
<organism evidence="2 3">
    <name type="scientific">Dendryphion nanum</name>
    <dbReference type="NCBI Taxonomy" id="256645"/>
    <lineage>
        <taxon>Eukaryota</taxon>
        <taxon>Fungi</taxon>
        <taxon>Dikarya</taxon>
        <taxon>Ascomycota</taxon>
        <taxon>Pezizomycotina</taxon>
        <taxon>Dothideomycetes</taxon>
        <taxon>Pleosporomycetidae</taxon>
        <taxon>Pleosporales</taxon>
        <taxon>Torulaceae</taxon>
        <taxon>Dendryphion</taxon>
    </lineage>
</organism>
<feature type="compositionally biased region" description="Basic and acidic residues" evidence="1">
    <location>
        <begin position="50"/>
        <end position="59"/>
    </location>
</feature>
<evidence type="ECO:0000256" key="1">
    <source>
        <dbReference type="SAM" id="MobiDB-lite"/>
    </source>
</evidence>
<feature type="region of interest" description="Disordered" evidence="1">
    <location>
        <begin position="1"/>
        <end position="120"/>
    </location>
</feature>
<sequence>MEEDDIAAAMGFSSFGGTKRKFDQTNSPKMKPGGSGANSTELGVRTKRSPQKEHEDDHSQPITTETEYTPNDAFDPNITPSFKGKQKQKQAASSGLAGFLTRGQSLPERPPVPGAQLPDVQLPDIQRPDVRHVQPDDPEPVSFGGPTITKGELHALRHGVLSEHGDFTYFLPSFVEDPWERIKSQQR</sequence>
<evidence type="ECO:0000313" key="3">
    <source>
        <dbReference type="Proteomes" id="UP000700596"/>
    </source>
</evidence>